<evidence type="ECO:0000313" key="4">
    <source>
        <dbReference type="Proteomes" id="UP001273166"/>
    </source>
</evidence>
<evidence type="ECO:0000256" key="2">
    <source>
        <dbReference type="ARBA" id="ARBA00023002"/>
    </source>
</evidence>
<dbReference type="PANTHER" id="PTHR24320:SF33">
    <property type="entry name" value="OXIDOREDUCTASE BLI-4, MITOCHONDRIAL-RELATED"/>
    <property type="match status" value="1"/>
</dbReference>
<evidence type="ECO:0000313" key="3">
    <source>
        <dbReference type="EMBL" id="KAK3304856.1"/>
    </source>
</evidence>
<evidence type="ECO:0008006" key="5">
    <source>
        <dbReference type="Google" id="ProtNLM"/>
    </source>
</evidence>
<keyword evidence="2" id="KW-0560">Oxidoreductase</keyword>
<comment type="similarity">
    <text evidence="1">Belongs to the short-chain dehydrogenases/reductases (SDR) family.</text>
</comment>
<proteinExistence type="inferred from homology"/>
<dbReference type="GO" id="GO:0016491">
    <property type="term" value="F:oxidoreductase activity"/>
    <property type="evidence" value="ECO:0007669"/>
    <property type="project" value="UniProtKB-KW"/>
</dbReference>
<dbReference type="EMBL" id="JAUDZG010000005">
    <property type="protein sequence ID" value="KAK3304856.1"/>
    <property type="molecule type" value="Genomic_DNA"/>
</dbReference>
<evidence type="ECO:0000256" key="1">
    <source>
        <dbReference type="ARBA" id="ARBA00006484"/>
    </source>
</evidence>
<dbReference type="RefSeq" id="XP_062720636.1">
    <property type="nucleotide sequence ID" value="XM_062866350.1"/>
</dbReference>
<dbReference type="InterPro" id="IPR036291">
    <property type="entry name" value="NAD(P)-bd_dom_sf"/>
</dbReference>
<gene>
    <name evidence="3" type="ORF">B0T15DRAFT_486338</name>
</gene>
<dbReference type="GeneID" id="87885179"/>
<dbReference type="Pfam" id="PF00106">
    <property type="entry name" value="adh_short"/>
    <property type="match status" value="1"/>
</dbReference>
<organism evidence="3 4">
    <name type="scientific">Chaetomium strumarium</name>
    <dbReference type="NCBI Taxonomy" id="1170767"/>
    <lineage>
        <taxon>Eukaryota</taxon>
        <taxon>Fungi</taxon>
        <taxon>Dikarya</taxon>
        <taxon>Ascomycota</taxon>
        <taxon>Pezizomycotina</taxon>
        <taxon>Sordariomycetes</taxon>
        <taxon>Sordariomycetidae</taxon>
        <taxon>Sordariales</taxon>
        <taxon>Chaetomiaceae</taxon>
        <taxon>Chaetomium</taxon>
    </lineage>
</organism>
<dbReference type="PANTHER" id="PTHR24320">
    <property type="entry name" value="RETINOL DEHYDROGENASE"/>
    <property type="match status" value="1"/>
</dbReference>
<dbReference type="AlphaFoldDB" id="A0AAJ0GRM9"/>
<reference evidence="3" key="2">
    <citation type="submission" date="2023-06" db="EMBL/GenBank/DDBJ databases">
        <authorList>
            <consortium name="Lawrence Berkeley National Laboratory"/>
            <person name="Mondo S.J."/>
            <person name="Hensen N."/>
            <person name="Bonometti L."/>
            <person name="Westerberg I."/>
            <person name="Brannstrom I.O."/>
            <person name="Guillou S."/>
            <person name="Cros-Aarteil S."/>
            <person name="Calhoun S."/>
            <person name="Haridas S."/>
            <person name="Kuo A."/>
            <person name="Pangilinan J."/>
            <person name="Riley R."/>
            <person name="Labutti K."/>
            <person name="Andreopoulos B."/>
            <person name="Lipzen A."/>
            <person name="Chen C."/>
            <person name="Yanf M."/>
            <person name="Daum C."/>
            <person name="Ng V."/>
            <person name="Clum A."/>
            <person name="Steindorff A."/>
            <person name="Ohm R."/>
            <person name="Martin F."/>
            <person name="Silar P."/>
            <person name="Natvig D."/>
            <person name="Lalanne C."/>
            <person name="Gautier V."/>
            <person name="Ament-Velasquez S.L."/>
            <person name="Kruys A."/>
            <person name="Hutchinson M.I."/>
            <person name="Powell A.J."/>
            <person name="Barry K."/>
            <person name="Miller A.N."/>
            <person name="Grigoriev I.V."/>
            <person name="Debuchy R."/>
            <person name="Gladieux P."/>
            <person name="Thoren M.H."/>
            <person name="Johannesson H."/>
        </authorList>
    </citation>
    <scope>NUCLEOTIDE SEQUENCE</scope>
    <source>
        <strain evidence="3">CBS 333.67</strain>
    </source>
</reference>
<reference evidence="3" key="1">
    <citation type="journal article" date="2023" name="Mol. Phylogenet. Evol.">
        <title>Genome-scale phylogeny and comparative genomics of the fungal order Sordariales.</title>
        <authorList>
            <person name="Hensen N."/>
            <person name="Bonometti L."/>
            <person name="Westerberg I."/>
            <person name="Brannstrom I.O."/>
            <person name="Guillou S."/>
            <person name="Cros-Aarteil S."/>
            <person name="Calhoun S."/>
            <person name="Haridas S."/>
            <person name="Kuo A."/>
            <person name="Mondo S."/>
            <person name="Pangilinan J."/>
            <person name="Riley R."/>
            <person name="LaButti K."/>
            <person name="Andreopoulos B."/>
            <person name="Lipzen A."/>
            <person name="Chen C."/>
            <person name="Yan M."/>
            <person name="Daum C."/>
            <person name="Ng V."/>
            <person name="Clum A."/>
            <person name="Steindorff A."/>
            <person name="Ohm R.A."/>
            <person name="Martin F."/>
            <person name="Silar P."/>
            <person name="Natvig D.O."/>
            <person name="Lalanne C."/>
            <person name="Gautier V."/>
            <person name="Ament-Velasquez S.L."/>
            <person name="Kruys A."/>
            <person name="Hutchinson M.I."/>
            <person name="Powell A.J."/>
            <person name="Barry K."/>
            <person name="Miller A.N."/>
            <person name="Grigoriev I.V."/>
            <person name="Debuchy R."/>
            <person name="Gladieux P."/>
            <person name="Hiltunen Thoren M."/>
            <person name="Johannesson H."/>
        </authorList>
    </citation>
    <scope>NUCLEOTIDE SEQUENCE</scope>
    <source>
        <strain evidence="3">CBS 333.67</strain>
    </source>
</reference>
<sequence>MQKIKNTIAENFGGAASQLGSHQFKLDDCPDLSGKVAVVTGGSEGIGFAVAYTLLKHNLSKLYIISVSREIADGAKAVLAKELGQSAADRTLWMGCDLADWSRVKEVADKIKRDNDRLDILVNNAGRGIMTAELTSLGVDRHMAVNHMGHVVLTSHLLPLMKRTAEQGNTVRISNQSSNMHNKAPSDTKFASLDEINTDMGPNGQYARSKLAVLLYARYFARTVTKSGHPNVLMNATHPGFVSTKQSRKDIFEAFPVGGYAMSHGVEPFKKDQFEGSVPTVYAATVTNDSGQYICPPAIPEEGSEQSQSEELAESLMELTRDIIREKTRGESAEKGCPFDDIVFH</sequence>
<keyword evidence="4" id="KW-1185">Reference proteome</keyword>
<dbReference type="SUPFAM" id="SSF51735">
    <property type="entry name" value="NAD(P)-binding Rossmann-fold domains"/>
    <property type="match status" value="1"/>
</dbReference>
<comment type="caution">
    <text evidence="3">The sequence shown here is derived from an EMBL/GenBank/DDBJ whole genome shotgun (WGS) entry which is preliminary data.</text>
</comment>
<dbReference type="PRINTS" id="PR00081">
    <property type="entry name" value="GDHRDH"/>
</dbReference>
<dbReference type="Proteomes" id="UP001273166">
    <property type="component" value="Unassembled WGS sequence"/>
</dbReference>
<dbReference type="InterPro" id="IPR002347">
    <property type="entry name" value="SDR_fam"/>
</dbReference>
<name>A0AAJ0GRM9_9PEZI</name>
<protein>
    <recommendedName>
        <fullName evidence="5">Oxidoreductase-like protein</fullName>
    </recommendedName>
</protein>
<accession>A0AAJ0GRM9</accession>
<dbReference type="Gene3D" id="3.40.50.720">
    <property type="entry name" value="NAD(P)-binding Rossmann-like Domain"/>
    <property type="match status" value="1"/>
</dbReference>